<dbReference type="PANTHER" id="PTHR24567:SF68">
    <property type="entry name" value="DNA-BINDING TRANSCRIPTIONAL DUAL REGULATOR CRP"/>
    <property type="match status" value="1"/>
</dbReference>
<keyword evidence="2" id="KW-0238">DNA-binding</keyword>
<keyword evidence="7" id="KW-1185">Reference proteome</keyword>
<dbReference type="SMART" id="SM00419">
    <property type="entry name" value="HTH_CRP"/>
    <property type="match status" value="1"/>
</dbReference>
<dbReference type="SMART" id="SM00100">
    <property type="entry name" value="cNMP"/>
    <property type="match status" value="1"/>
</dbReference>
<dbReference type="Pfam" id="PF13545">
    <property type="entry name" value="HTH_Crp_2"/>
    <property type="match status" value="1"/>
</dbReference>
<proteinExistence type="predicted"/>
<keyword evidence="3" id="KW-0804">Transcription</keyword>
<protein>
    <submittedName>
        <fullName evidence="6">cAMP-binding domain of CRP or a regulatory subunit of cAMP-dependent protein kinases</fullName>
    </submittedName>
</protein>
<dbReference type="EMBL" id="FOSL01000012">
    <property type="protein sequence ID" value="SFK78065.1"/>
    <property type="molecule type" value="Genomic_DNA"/>
</dbReference>
<feature type="domain" description="Cyclic nucleotide-binding" evidence="4">
    <location>
        <begin position="7"/>
        <end position="110"/>
    </location>
</feature>
<gene>
    <name evidence="6" type="ORF">SAMN04488498_112120</name>
</gene>
<evidence type="ECO:0000313" key="6">
    <source>
        <dbReference type="EMBL" id="SFK78065.1"/>
    </source>
</evidence>
<dbReference type="SUPFAM" id="SSF46785">
    <property type="entry name" value="Winged helix' DNA-binding domain"/>
    <property type="match status" value="1"/>
</dbReference>
<evidence type="ECO:0000256" key="2">
    <source>
        <dbReference type="ARBA" id="ARBA00023125"/>
    </source>
</evidence>
<keyword evidence="1" id="KW-0805">Transcription regulation</keyword>
<dbReference type="InterPro" id="IPR036388">
    <property type="entry name" value="WH-like_DNA-bd_sf"/>
</dbReference>
<dbReference type="PROSITE" id="PS51063">
    <property type="entry name" value="HTH_CRP_2"/>
    <property type="match status" value="1"/>
</dbReference>
<dbReference type="Pfam" id="PF00027">
    <property type="entry name" value="cNMP_binding"/>
    <property type="match status" value="1"/>
</dbReference>
<evidence type="ECO:0000256" key="1">
    <source>
        <dbReference type="ARBA" id="ARBA00023015"/>
    </source>
</evidence>
<name>A0A1I4CAV9_9HYPH</name>
<dbReference type="AlphaFoldDB" id="A0A1I4CAV9"/>
<dbReference type="GO" id="GO:0003677">
    <property type="term" value="F:DNA binding"/>
    <property type="evidence" value="ECO:0007669"/>
    <property type="project" value="UniProtKB-KW"/>
</dbReference>
<dbReference type="PANTHER" id="PTHR24567">
    <property type="entry name" value="CRP FAMILY TRANSCRIPTIONAL REGULATORY PROTEIN"/>
    <property type="match status" value="1"/>
</dbReference>
<dbReference type="InterPro" id="IPR014710">
    <property type="entry name" value="RmlC-like_jellyroll"/>
</dbReference>
<sequence>MKSAPAFLAKLPDSVLTALAARWVERTYQHHELIIAHGDSGCDVFFLLEGDARVTLFSHDGREIAYRDVEPGEIFGELAGIDGKVRSASVVALGQARTARLPVAAFRDIVNNHPAFAWALLEHMSVQLRRMTDRVYEFSTLVVRQRLIHELLRLTAESTLVFGRASLDPAPTHIELAAKISTHREAVSREMSSLAKRGLIEKRDGRLIFHDLPALQALAEQDE</sequence>
<dbReference type="GO" id="GO:0003700">
    <property type="term" value="F:DNA-binding transcription factor activity"/>
    <property type="evidence" value="ECO:0007669"/>
    <property type="project" value="TreeGrafter"/>
</dbReference>
<dbReference type="InterPro" id="IPR036390">
    <property type="entry name" value="WH_DNA-bd_sf"/>
</dbReference>
<dbReference type="CDD" id="cd00038">
    <property type="entry name" value="CAP_ED"/>
    <property type="match status" value="1"/>
</dbReference>
<reference evidence="6 7" key="1">
    <citation type="submission" date="2016-10" db="EMBL/GenBank/DDBJ databases">
        <authorList>
            <person name="Varghese N."/>
            <person name="Submissions S."/>
        </authorList>
    </citation>
    <scope>NUCLEOTIDE SEQUENCE [LARGE SCALE GENOMIC DNA]</scope>
    <source>
        <strain evidence="6 7">DSM 21822</strain>
    </source>
</reference>
<dbReference type="PROSITE" id="PS50042">
    <property type="entry name" value="CNMP_BINDING_3"/>
    <property type="match status" value="1"/>
</dbReference>
<dbReference type="InterPro" id="IPR050397">
    <property type="entry name" value="Env_Response_Regulators"/>
</dbReference>
<dbReference type="Gene3D" id="2.60.120.10">
    <property type="entry name" value="Jelly Rolls"/>
    <property type="match status" value="1"/>
</dbReference>
<evidence type="ECO:0000259" key="4">
    <source>
        <dbReference type="PROSITE" id="PS50042"/>
    </source>
</evidence>
<dbReference type="SUPFAM" id="SSF51206">
    <property type="entry name" value="cAMP-binding domain-like"/>
    <property type="match status" value="1"/>
</dbReference>
<accession>A0A1I4CAV9</accession>
<dbReference type="GO" id="GO:0005829">
    <property type="term" value="C:cytosol"/>
    <property type="evidence" value="ECO:0007669"/>
    <property type="project" value="TreeGrafter"/>
</dbReference>
<dbReference type="InterPro" id="IPR018490">
    <property type="entry name" value="cNMP-bd_dom_sf"/>
</dbReference>
<evidence type="ECO:0000256" key="3">
    <source>
        <dbReference type="ARBA" id="ARBA00023163"/>
    </source>
</evidence>
<dbReference type="InterPro" id="IPR012318">
    <property type="entry name" value="HTH_CRP"/>
</dbReference>
<feature type="domain" description="HTH crp-type" evidence="5">
    <location>
        <begin position="141"/>
        <end position="213"/>
    </location>
</feature>
<evidence type="ECO:0000259" key="5">
    <source>
        <dbReference type="PROSITE" id="PS51063"/>
    </source>
</evidence>
<dbReference type="Proteomes" id="UP000323300">
    <property type="component" value="Unassembled WGS sequence"/>
</dbReference>
<dbReference type="InterPro" id="IPR000595">
    <property type="entry name" value="cNMP-bd_dom"/>
</dbReference>
<evidence type="ECO:0000313" key="7">
    <source>
        <dbReference type="Proteomes" id="UP000323300"/>
    </source>
</evidence>
<dbReference type="Gene3D" id="1.10.10.10">
    <property type="entry name" value="Winged helix-like DNA-binding domain superfamily/Winged helix DNA-binding domain"/>
    <property type="match status" value="1"/>
</dbReference>
<dbReference type="OrthoDB" id="3182344at2"/>
<organism evidence="6 7">
    <name type="scientific">Neomesorhizobium albiziae</name>
    <dbReference type="NCBI Taxonomy" id="335020"/>
    <lineage>
        <taxon>Bacteria</taxon>
        <taxon>Pseudomonadati</taxon>
        <taxon>Pseudomonadota</taxon>
        <taxon>Alphaproteobacteria</taxon>
        <taxon>Hyphomicrobiales</taxon>
        <taxon>Phyllobacteriaceae</taxon>
        <taxon>Neomesorhizobium</taxon>
    </lineage>
</organism>